<dbReference type="EMBL" id="CP007536">
    <property type="protein sequence ID" value="AIC15031.1"/>
    <property type="molecule type" value="Genomic_DNA"/>
</dbReference>
<keyword evidence="1" id="KW-0472">Membrane</keyword>
<dbReference type="RefSeq" id="WP_144239479.1">
    <property type="nucleotide sequence ID" value="NZ_CP007536.1"/>
</dbReference>
<evidence type="ECO:0000256" key="1">
    <source>
        <dbReference type="SAM" id="Phobius"/>
    </source>
</evidence>
<dbReference type="AlphaFoldDB" id="A0A060HN89"/>
<evidence type="ECO:0000313" key="2">
    <source>
        <dbReference type="EMBL" id="AIC15031.1"/>
    </source>
</evidence>
<keyword evidence="1" id="KW-1133">Transmembrane helix</keyword>
<dbReference type="HOGENOM" id="CLU_1149845_0_0_2"/>
<keyword evidence="1" id="KW-0812">Transmembrane</keyword>
<name>A0A060HN89_9ARCH</name>
<accession>A0A060HN89</accession>
<evidence type="ECO:0000313" key="3">
    <source>
        <dbReference type="Proteomes" id="UP000027093"/>
    </source>
</evidence>
<gene>
    <name evidence="2" type="ORF">NVIE_008140</name>
</gene>
<organism evidence="2 3">
    <name type="scientific">Nitrososphaera viennensis EN76</name>
    <dbReference type="NCBI Taxonomy" id="926571"/>
    <lineage>
        <taxon>Archaea</taxon>
        <taxon>Nitrososphaerota</taxon>
        <taxon>Nitrososphaeria</taxon>
        <taxon>Nitrososphaerales</taxon>
        <taxon>Nitrososphaeraceae</taxon>
        <taxon>Nitrososphaera</taxon>
    </lineage>
</organism>
<proteinExistence type="predicted"/>
<dbReference type="STRING" id="926571.NVIE_008140"/>
<feature type="transmembrane region" description="Helical" evidence="1">
    <location>
        <begin position="44"/>
        <end position="67"/>
    </location>
</feature>
<sequence length="241" mass="25960">MADYHDLDINGPCSCPKCRSSGNPSPYSNHLNYNRSSTGRSKKVIVAVLIAVVALGVGVVVFGLALLNSSDSPAASNTPSESTDTAVIQTPVEHVPEQPKETMPLTDHSPPTQTISQELVSEQLTLFRKDMRELSTTIPQMNNGYLEARIMPEKGSIVEVRFYKNAAVYCPDPPYCGFFVKGSDIATQQLKIPVVAGDSVEAVIRSSQSTGFSQLVNVVLSVQYEEHKPVDDTSSSAAAVE</sequence>
<protein>
    <submittedName>
        <fullName evidence="2">Uncharacterized protein</fullName>
    </submittedName>
</protein>
<dbReference type="Proteomes" id="UP000027093">
    <property type="component" value="Chromosome"/>
</dbReference>
<keyword evidence="3" id="KW-1185">Reference proteome</keyword>
<dbReference type="GeneID" id="74946078"/>
<reference evidence="2 3" key="1">
    <citation type="journal article" date="2014" name="Int. J. Syst. Evol. Microbiol.">
        <title>Nitrososphaera viennensis gen. nov., sp. nov., an aerobic and mesophilic, ammonia-oxidizing archaeon from soil and a member of the archaeal phylum Thaumarchaeota.</title>
        <authorList>
            <person name="Stieglmeier M."/>
            <person name="Klingl A."/>
            <person name="Alves R.J."/>
            <person name="Rittmann S.K."/>
            <person name="Melcher M."/>
            <person name="Leisch N."/>
            <person name="Schleper C."/>
        </authorList>
    </citation>
    <scope>NUCLEOTIDE SEQUENCE [LARGE SCALE GENOMIC DNA]</scope>
    <source>
        <strain evidence="2">EN76</strain>
    </source>
</reference>
<dbReference type="KEGG" id="nvn:NVIE_008140"/>